<proteinExistence type="predicted"/>
<feature type="transmembrane region" description="Helical" evidence="1">
    <location>
        <begin position="87"/>
        <end position="109"/>
    </location>
</feature>
<name>A0A6C0ELM1_9ZZZZ</name>
<evidence type="ECO:0008006" key="3">
    <source>
        <dbReference type="Google" id="ProtNLM"/>
    </source>
</evidence>
<feature type="transmembrane region" description="Helical" evidence="1">
    <location>
        <begin position="60"/>
        <end position="81"/>
    </location>
</feature>
<organism evidence="2">
    <name type="scientific">viral metagenome</name>
    <dbReference type="NCBI Taxonomy" id="1070528"/>
    <lineage>
        <taxon>unclassified sequences</taxon>
        <taxon>metagenomes</taxon>
        <taxon>organismal metagenomes</taxon>
    </lineage>
</organism>
<protein>
    <recommendedName>
        <fullName evidence="3">DUF3147 domain-containing protein</fullName>
    </recommendedName>
</protein>
<keyword evidence="1" id="KW-1133">Transmembrane helix</keyword>
<keyword evidence="1" id="KW-0472">Membrane</keyword>
<dbReference type="EMBL" id="MN738876">
    <property type="protein sequence ID" value="QHT29343.1"/>
    <property type="molecule type" value="Genomic_DNA"/>
</dbReference>
<reference evidence="2" key="1">
    <citation type="journal article" date="2020" name="Nature">
        <title>Giant virus diversity and host interactions through global metagenomics.</title>
        <authorList>
            <person name="Schulz F."/>
            <person name="Roux S."/>
            <person name="Paez-Espino D."/>
            <person name="Jungbluth S."/>
            <person name="Walsh D.A."/>
            <person name="Denef V.J."/>
            <person name="McMahon K.D."/>
            <person name="Konstantinidis K.T."/>
            <person name="Eloe-Fadrosh E.A."/>
            <person name="Kyrpides N.C."/>
            <person name="Woyke T."/>
        </authorList>
    </citation>
    <scope>NUCLEOTIDE SEQUENCE</scope>
    <source>
        <strain evidence="2">GVMAG-M-3300005589-24</strain>
    </source>
</reference>
<evidence type="ECO:0000313" key="2">
    <source>
        <dbReference type="EMBL" id="QHT29343.1"/>
    </source>
</evidence>
<keyword evidence="1" id="KW-0812">Transmembrane</keyword>
<dbReference type="AlphaFoldDB" id="A0A6C0ELM1"/>
<sequence>MATLLSHFLVGGFVVAGTTMIATKFSSKTAAMFWAFPYTLMPTLIFLHMSNEADKKPVDLVSKTIGSAIILALYIIALKLLLDKFSFWTALGISIGIFLLLVGLFWLIVCPSPLGYCTK</sequence>
<accession>A0A6C0ELM1</accession>
<feature type="transmembrane region" description="Helical" evidence="1">
    <location>
        <begin position="30"/>
        <end position="48"/>
    </location>
</feature>
<evidence type="ECO:0000256" key="1">
    <source>
        <dbReference type="SAM" id="Phobius"/>
    </source>
</evidence>